<dbReference type="Proteomes" id="UP001595693">
    <property type="component" value="Unassembled WGS sequence"/>
</dbReference>
<comment type="caution">
    <text evidence="1">The sequence shown here is derived from an EMBL/GenBank/DDBJ whole genome shotgun (WGS) entry which is preliminary data.</text>
</comment>
<evidence type="ECO:0000313" key="2">
    <source>
        <dbReference type="Proteomes" id="UP001595693"/>
    </source>
</evidence>
<protein>
    <submittedName>
        <fullName evidence="1">Uncharacterized protein</fullName>
    </submittedName>
</protein>
<keyword evidence="2" id="KW-1185">Reference proteome</keyword>
<evidence type="ECO:0000313" key="1">
    <source>
        <dbReference type="EMBL" id="MFC3938348.1"/>
    </source>
</evidence>
<reference evidence="2" key="1">
    <citation type="journal article" date="2019" name="Int. J. Syst. Evol. Microbiol.">
        <title>The Global Catalogue of Microorganisms (GCM) 10K type strain sequencing project: providing services to taxonomists for standard genome sequencing and annotation.</title>
        <authorList>
            <consortium name="The Broad Institute Genomics Platform"/>
            <consortium name="The Broad Institute Genome Sequencing Center for Infectious Disease"/>
            <person name="Wu L."/>
            <person name="Ma J."/>
        </authorList>
    </citation>
    <scope>NUCLEOTIDE SEQUENCE [LARGE SCALE GENOMIC DNA]</scope>
    <source>
        <strain evidence="2">CCUG 2113</strain>
    </source>
</reference>
<gene>
    <name evidence="1" type="ORF">ACFOW3_27380</name>
</gene>
<dbReference type="RefSeq" id="WP_055394317.1">
    <property type="nucleotide sequence ID" value="NZ_JAMXAX010000086.1"/>
</dbReference>
<accession>A0ABV8DIQ2</accession>
<name>A0ABV8DIQ2_9BURK</name>
<proteinExistence type="predicted"/>
<organism evidence="1 2">
    <name type="scientific">Acidovorax facilis</name>
    <dbReference type="NCBI Taxonomy" id="12917"/>
    <lineage>
        <taxon>Bacteria</taxon>
        <taxon>Pseudomonadati</taxon>
        <taxon>Pseudomonadota</taxon>
        <taxon>Betaproteobacteria</taxon>
        <taxon>Burkholderiales</taxon>
        <taxon>Comamonadaceae</taxon>
        <taxon>Acidovorax</taxon>
    </lineage>
</organism>
<sequence>MMRTSPLPHSKVAEAERKVSAILADLEEATHSEVKDIALEDVVETDAASGQPAVHQSVDITVQPRAQRKWLTK</sequence>
<dbReference type="EMBL" id="JBHSAJ010000178">
    <property type="protein sequence ID" value="MFC3938348.1"/>
    <property type="molecule type" value="Genomic_DNA"/>
</dbReference>